<dbReference type="EMBL" id="PJCH01000010">
    <property type="protein sequence ID" value="PQA87038.1"/>
    <property type="molecule type" value="Genomic_DNA"/>
</dbReference>
<protein>
    <submittedName>
        <fullName evidence="5">Glycosyl transferase family 1</fullName>
    </submittedName>
</protein>
<dbReference type="InterPro" id="IPR017871">
    <property type="entry name" value="ABC_transporter-like_CS"/>
</dbReference>
<dbReference type="InterPro" id="IPR050611">
    <property type="entry name" value="ABCF"/>
</dbReference>
<dbReference type="Pfam" id="PF12848">
    <property type="entry name" value="ABC_tran_Xtn"/>
    <property type="match status" value="1"/>
</dbReference>
<dbReference type="SUPFAM" id="SSF52540">
    <property type="entry name" value="P-loop containing nucleoside triphosphate hydrolases"/>
    <property type="match status" value="2"/>
</dbReference>
<keyword evidence="5" id="KW-0808">Transferase</keyword>
<evidence type="ECO:0000313" key="6">
    <source>
        <dbReference type="Proteomes" id="UP000239504"/>
    </source>
</evidence>
<evidence type="ECO:0000259" key="4">
    <source>
        <dbReference type="PROSITE" id="PS50893"/>
    </source>
</evidence>
<keyword evidence="3" id="KW-0067">ATP-binding</keyword>
<dbReference type="Pfam" id="PF00005">
    <property type="entry name" value="ABC_tran"/>
    <property type="match status" value="2"/>
</dbReference>
<dbReference type="FunFam" id="3.40.50.300:FF:000011">
    <property type="entry name" value="Putative ABC transporter ATP-binding component"/>
    <property type="match status" value="1"/>
</dbReference>
<dbReference type="InterPro" id="IPR027417">
    <property type="entry name" value="P-loop_NTPase"/>
</dbReference>
<keyword evidence="2" id="KW-0547">Nucleotide-binding</keyword>
<reference evidence="5 6" key="1">
    <citation type="submission" date="2017-12" db="EMBL/GenBank/DDBJ databases">
        <authorList>
            <person name="Hurst M.R.H."/>
        </authorList>
    </citation>
    <scope>NUCLEOTIDE SEQUENCE [LARGE SCALE GENOMIC DNA]</scope>
    <source>
        <strain evidence="5 6">SY-3-19</strain>
    </source>
</reference>
<evidence type="ECO:0000256" key="2">
    <source>
        <dbReference type="ARBA" id="ARBA00022741"/>
    </source>
</evidence>
<dbReference type="AlphaFoldDB" id="A0A2S7K3M1"/>
<sequence length="546" mass="59918">MLTISNLDYRVEARPLFEGASAQISSGWKVGLVGRNGTGKSTLLRLIREEIAEPPAANAANPKSARLRARAESAIRMSGRASLGWVAQEVAPTDETILDVVLAADHERCALMAEAETAEDPMRIADIHTRLIDIDAWSAEARAAEVLKGLGFSDADLSRATREFSGGWRMRAALAGVLFAEPDLLLLDEPTNYLDLEGASWLEGYIKKYPYTVLIVSHDRELLNRCVTHTMALEHKKLTVCPGGYDAWLELRAAKVAQLESQRAKQDAEKAHLQAFVDRFRAKASKARQAQSRVKKLEKMQDVTIPLAERTTPFHFPAPKDPLSPPMLHLAGADLGYGEDALILADVDLRVDPEDRIAIIGANGQGKTTLVKSIAGRLKLMGGALTAPNSIRIGYFSQDQLDELRLGESVLDHVRRALPKDMPVGKQRARAAQMGFSHEKVETKVEKLSGGEKVRLLLGLMSLDAPHILILDEPTSHLDIDSREALIYALNDYPGAVLLITHDVFLAEATAEQLWLVKDGAAKPYDGDLEDYRALITQADKRQKAA</sequence>
<name>A0A2S7K3M1_9PROT</name>
<evidence type="ECO:0000256" key="3">
    <source>
        <dbReference type="ARBA" id="ARBA00022840"/>
    </source>
</evidence>
<dbReference type="PROSITE" id="PS00211">
    <property type="entry name" value="ABC_TRANSPORTER_1"/>
    <property type="match status" value="2"/>
</dbReference>
<dbReference type="OrthoDB" id="7623913at2"/>
<dbReference type="InterPro" id="IPR032781">
    <property type="entry name" value="ABC_tran_Xtn"/>
</dbReference>
<dbReference type="PANTHER" id="PTHR19211">
    <property type="entry name" value="ATP-BINDING TRANSPORT PROTEIN-RELATED"/>
    <property type="match status" value="1"/>
</dbReference>
<dbReference type="PANTHER" id="PTHR19211:SF14">
    <property type="entry name" value="ATP-BINDING CASSETTE SUB-FAMILY F MEMBER 1"/>
    <property type="match status" value="1"/>
</dbReference>
<dbReference type="RefSeq" id="WP_104830596.1">
    <property type="nucleotide sequence ID" value="NZ_PJCH01000010.1"/>
</dbReference>
<dbReference type="Proteomes" id="UP000239504">
    <property type="component" value="Unassembled WGS sequence"/>
</dbReference>
<dbReference type="GO" id="GO:0016740">
    <property type="term" value="F:transferase activity"/>
    <property type="evidence" value="ECO:0007669"/>
    <property type="project" value="UniProtKB-KW"/>
</dbReference>
<feature type="domain" description="ABC transporter" evidence="4">
    <location>
        <begin position="328"/>
        <end position="544"/>
    </location>
</feature>
<dbReference type="GO" id="GO:0005524">
    <property type="term" value="F:ATP binding"/>
    <property type="evidence" value="ECO:0007669"/>
    <property type="project" value="UniProtKB-KW"/>
</dbReference>
<evidence type="ECO:0000313" key="5">
    <source>
        <dbReference type="EMBL" id="PQA87038.1"/>
    </source>
</evidence>
<dbReference type="SMART" id="SM00382">
    <property type="entry name" value="AAA"/>
    <property type="match status" value="2"/>
</dbReference>
<accession>A0A2S7K3M1</accession>
<dbReference type="InterPro" id="IPR003439">
    <property type="entry name" value="ABC_transporter-like_ATP-bd"/>
</dbReference>
<evidence type="ECO:0000256" key="1">
    <source>
        <dbReference type="ARBA" id="ARBA00022737"/>
    </source>
</evidence>
<organism evidence="5 6">
    <name type="scientific">Hyphococcus luteus</name>
    <dbReference type="NCBI Taxonomy" id="2058213"/>
    <lineage>
        <taxon>Bacteria</taxon>
        <taxon>Pseudomonadati</taxon>
        <taxon>Pseudomonadota</taxon>
        <taxon>Alphaproteobacteria</taxon>
        <taxon>Parvularculales</taxon>
        <taxon>Parvularculaceae</taxon>
        <taxon>Hyphococcus</taxon>
    </lineage>
</organism>
<dbReference type="InterPro" id="IPR003593">
    <property type="entry name" value="AAA+_ATPase"/>
</dbReference>
<gene>
    <name evidence="5" type="ORF">CW354_13385</name>
</gene>
<dbReference type="CDD" id="cd03221">
    <property type="entry name" value="ABCF_EF-3"/>
    <property type="match status" value="2"/>
</dbReference>
<dbReference type="GO" id="GO:0016887">
    <property type="term" value="F:ATP hydrolysis activity"/>
    <property type="evidence" value="ECO:0007669"/>
    <property type="project" value="InterPro"/>
</dbReference>
<dbReference type="PROSITE" id="PS50893">
    <property type="entry name" value="ABC_TRANSPORTER_2"/>
    <property type="match status" value="2"/>
</dbReference>
<feature type="domain" description="ABC transporter" evidence="4">
    <location>
        <begin position="2"/>
        <end position="260"/>
    </location>
</feature>
<keyword evidence="6" id="KW-1185">Reference proteome</keyword>
<comment type="caution">
    <text evidence="5">The sequence shown here is derived from an EMBL/GenBank/DDBJ whole genome shotgun (WGS) entry which is preliminary data.</text>
</comment>
<proteinExistence type="predicted"/>
<dbReference type="Gene3D" id="3.40.50.300">
    <property type="entry name" value="P-loop containing nucleotide triphosphate hydrolases"/>
    <property type="match status" value="2"/>
</dbReference>
<keyword evidence="1" id="KW-0677">Repeat</keyword>